<dbReference type="GO" id="GO:0016020">
    <property type="term" value="C:membrane"/>
    <property type="evidence" value="ECO:0007669"/>
    <property type="project" value="UniProtKB-SubCell"/>
</dbReference>
<sequence length="259" mass="27449">MTTTGTRAARSTPRSPFVELSIANARELIRNRKGSISILFMFGFLFVLIALIDAAMPGLGILRTNLATIATIGFMAITFLGTAVPIVTLRERGTLRLFGTTPVRKGVFIAAQTPVRLVAGVVVAAIVTGTAVAMGSIEAFGLIRLLVTFALGLAMFFAFAYLLASRSRNAELVNNVAVMLPIAAMFASGDVFPREVIPQPVAVVLEALPTTWFVRAAAADLSGVAPSTPVPILWAMMAAVTAVAAVLAARLFVWDDRDR</sequence>
<feature type="transmembrane region" description="Helical" evidence="5">
    <location>
        <begin position="66"/>
        <end position="89"/>
    </location>
</feature>
<evidence type="ECO:0000313" key="8">
    <source>
        <dbReference type="EMBL" id="RUQ87203.1"/>
    </source>
</evidence>
<dbReference type="InterPro" id="IPR052902">
    <property type="entry name" value="ABC-2_transporter"/>
</dbReference>
<evidence type="ECO:0000256" key="3">
    <source>
        <dbReference type="ARBA" id="ARBA00022989"/>
    </source>
</evidence>
<dbReference type="Pfam" id="PF01061">
    <property type="entry name" value="ABC2_membrane"/>
    <property type="match status" value="1"/>
</dbReference>
<evidence type="ECO:0000256" key="4">
    <source>
        <dbReference type="ARBA" id="ARBA00023136"/>
    </source>
</evidence>
<evidence type="ECO:0000256" key="5">
    <source>
        <dbReference type="SAM" id="Phobius"/>
    </source>
</evidence>
<evidence type="ECO:0000256" key="2">
    <source>
        <dbReference type="ARBA" id="ARBA00022692"/>
    </source>
</evidence>
<feature type="transmembrane region" description="Helical" evidence="5">
    <location>
        <begin position="117"/>
        <end position="137"/>
    </location>
</feature>
<dbReference type="RefSeq" id="WP_106563299.1">
    <property type="nucleotide sequence ID" value="NZ_PYAU01000001.1"/>
</dbReference>
<dbReference type="EMBL" id="PYAU01000001">
    <property type="protein sequence ID" value="PSL38259.1"/>
    <property type="molecule type" value="Genomic_DNA"/>
</dbReference>
<keyword evidence="2 5" id="KW-0812">Transmembrane</keyword>
<feature type="transmembrane region" description="Helical" evidence="5">
    <location>
        <begin position="36"/>
        <end position="60"/>
    </location>
</feature>
<keyword evidence="4 5" id="KW-0472">Membrane</keyword>
<dbReference type="PANTHER" id="PTHR43027:SF2">
    <property type="entry name" value="TRANSPORT PERMEASE PROTEIN"/>
    <property type="match status" value="1"/>
</dbReference>
<feature type="transmembrane region" description="Helical" evidence="5">
    <location>
        <begin position="172"/>
        <end position="189"/>
    </location>
</feature>
<feature type="transmembrane region" description="Helical" evidence="5">
    <location>
        <begin position="232"/>
        <end position="253"/>
    </location>
</feature>
<name>A0A2P8GWC5_9MICO</name>
<gene>
    <name evidence="7" type="ORF">CLV49_1876</name>
    <name evidence="8" type="ORF">ELQ93_09840</name>
</gene>
<feature type="domain" description="ABC-2 type transporter transmembrane" evidence="6">
    <location>
        <begin position="26"/>
        <end position="217"/>
    </location>
</feature>
<organism evidence="7 9">
    <name type="scientific">Labedella gwakjiensis</name>
    <dbReference type="NCBI Taxonomy" id="390269"/>
    <lineage>
        <taxon>Bacteria</taxon>
        <taxon>Bacillati</taxon>
        <taxon>Actinomycetota</taxon>
        <taxon>Actinomycetes</taxon>
        <taxon>Micrococcales</taxon>
        <taxon>Microbacteriaceae</taxon>
        <taxon>Labedella</taxon>
    </lineage>
</organism>
<dbReference type="Proteomes" id="UP000241203">
    <property type="component" value="Unassembled WGS sequence"/>
</dbReference>
<dbReference type="PANTHER" id="PTHR43027">
    <property type="entry name" value="DOXORUBICIN RESISTANCE ABC TRANSPORTER PERMEASE PROTEIN DRRC-RELATED"/>
    <property type="match status" value="1"/>
</dbReference>
<feature type="transmembrane region" description="Helical" evidence="5">
    <location>
        <begin position="143"/>
        <end position="163"/>
    </location>
</feature>
<keyword evidence="10" id="KW-1185">Reference proteome</keyword>
<proteinExistence type="predicted"/>
<dbReference type="Proteomes" id="UP000268291">
    <property type="component" value="Unassembled WGS sequence"/>
</dbReference>
<evidence type="ECO:0000259" key="6">
    <source>
        <dbReference type="Pfam" id="PF01061"/>
    </source>
</evidence>
<evidence type="ECO:0000313" key="7">
    <source>
        <dbReference type="EMBL" id="PSL38259.1"/>
    </source>
</evidence>
<keyword evidence="3 5" id="KW-1133">Transmembrane helix</keyword>
<reference evidence="7 9" key="1">
    <citation type="submission" date="2018-03" db="EMBL/GenBank/DDBJ databases">
        <title>Genomic Encyclopedia of Archaeal and Bacterial Type Strains, Phase II (KMG-II): from individual species to whole genera.</title>
        <authorList>
            <person name="Goeker M."/>
        </authorList>
    </citation>
    <scope>NUCLEOTIDE SEQUENCE [LARGE SCALE GENOMIC DNA]</scope>
    <source>
        <strain evidence="7 9">DSM 21548</strain>
    </source>
</reference>
<accession>A0A2P8GWC5</accession>
<evidence type="ECO:0000313" key="9">
    <source>
        <dbReference type="Proteomes" id="UP000241203"/>
    </source>
</evidence>
<evidence type="ECO:0000313" key="10">
    <source>
        <dbReference type="Proteomes" id="UP000268291"/>
    </source>
</evidence>
<dbReference type="EMBL" id="RZGY01000001">
    <property type="protein sequence ID" value="RUQ87203.1"/>
    <property type="molecule type" value="Genomic_DNA"/>
</dbReference>
<protein>
    <submittedName>
        <fullName evidence="7">ABC-2 family transporter</fullName>
    </submittedName>
</protein>
<dbReference type="InterPro" id="IPR013525">
    <property type="entry name" value="ABC2_TM"/>
</dbReference>
<dbReference type="GO" id="GO:0140359">
    <property type="term" value="F:ABC-type transporter activity"/>
    <property type="evidence" value="ECO:0007669"/>
    <property type="project" value="InterPro"/>
</dbReference>
<dbReference type="AlphaFoldDB" id="A0A2P8GWC5"/>
<comment type="caution">
    <text evidence="7">The sequence shown here is derived from an EMBL/GenBank/DDBJ whole genome shotgun (WGS) entry which is preliminary data.</text>
</comment>
<comment type="subcellular location">
    <subcellularLocation>
        <location evidence="1">Membrane</location>
        <topology evidence="1">Multi-pass membrane protein</topology>
    </subcellularLocation>
</comment>
<dbReference type="OrthoDB" id="5079470at2"/>
<reference evidence="8 10" key="2">
    <citation type="submission" date="2018-12" db="EMBL/GenBank/DDBJ databases">
        <authorList>
            <person name="hu s."/>
            <person name="Xu Y."/>
            <person name="Xu B."/>
            <person name="Li F."/>
        </authorList>
    </citation>
    <scope>NUCLEOTIDE SEQUENCE [LARGE SCALE GENOMIC DNA]</scope>
    <source>
        <strain evidence="8 10">KSW2-17</strain>
    </source>
</reference>
<evidence type="ECO:0000256" key="1">
    <source>
        <dbReference type="ARBA" id="ARBA00004141"/>
    </source>
</evidence>